<evidence type="ECO:0000313" key="2">
    <source>
        <dbReference type="Proteomes" id="UP000292855"/>
    </source>
</evidence>
<organism evidence="1 2">
    <name type="scientific">Sphingobacterium corticibacterium</name>
    <dbReference type="NCBI Taxonomy" id="2484746"/>
    <lineage>
        <taxon>Bacteria</taxon>
        <taxon>Pseudomonadati</taxon>
        <taxon>Bacteroidota</taxon>
        <taxon>Sphingobacteriia</taxon>
        <taxon>Sphingobacteriales</taxon>
        <taxon>Sphingobacteriaceae</taxon>
        <taxon>Sphingobacterium</taxon>
    </lineage>
</organism>
<evidence type="ECO:0000313" key="1">
    <source>
        <dbReference type="EMBL" id="RZF61373.1"/>
    </source>
</evidence>
<sequence length="104" mass="11456">MATPKTLRTCKQGHKYYKSSDCPTCPICEKMKEPALGFLALLSNPAKNALLHYGIDTIEKLANHTEKEILALHGIGKASLPVFQKALEEAGLRFKSNKTNTNTL</sequence>
<proteinExistence type="predicted"/>
<reference evidence="1 2" key="1">
    <citation type="submission" date="2019-02" db="EMBL/GenBank/DDBJ databases">
        <authorList>
            <person name="Li Y."/>
        </authorList>
    </citation>
    <scope>NUCLEOTIDE SEQUENCE [LARGE SCALE GENOMIC DNA]</scope>
    <source>
        <strain evidence="1 2">30C10-4-7</strain>
    </source>
</reference>
<comment type="caution">
    <text evidence="1">The sequence shown here is derived from an EMBL/GenBank/DDBJ whole genome shotgun (WGS) entry which is preliminary data.</text>
</comment>
<dbReference type="NCBIfam" id="NF005841">
    <property type="entry name" value="PRK07758.1"/>
    <property type="match status" value="1"/>
</dbReference>
<keyword evidence="2" id="KW-1185">Reference proteome</keyword>
<protein>
    <submittedName>
        <fullName evidence="1">Uncharacterized protein</fullName>
    </submittedName>
</protein>
<dbReference type="OrthoDB" id="7950977at2"/>
<dbReference type="AlphaFoldDB" id="A0A4Q6XMQ3"/>
<dbReference type="Proteomes" id="UP000292855">
    <property type="component" value="Unassembled WGS sequence"/>
</dbReference>
<dbReference type="RefSeq" id="WP_130139603.1">
    <property type="nucleotide sequence ID" value="NZ_SGIT01000001.1"/>
</dbReference>
<dbReference type="SUPFAM" id="SSF47789">
    <property type="entry name" value="C-terminal domain of RNA polymerase alpha subunit"/>
    <property type="match status" value="1"/>
</dbReference>
<dbReference type="Gene3D" id="1.10.150.20">
    <property type="entry name" value="5' to 3' exonuclease, C-terminal subdomain"/>
    <property type="match status" value="1"/>
</dbReference>
<name>A0A4Q6XMQ3_9SPHI</name>
<dbReference type="EMBL" id="SGIT01000001">
    <property type="protein sequence ID" value="RZF61373.1"/>
    <property type="molecule type" value="Genomic_DNA"/>
</dbReference>
<gene>
    <name evidence="1" type="ORF">EWE74_00565</name>
</gene>
<accession>A0A4Q6XMQ3</accession>